<dbReference type="OrthoDB" id="20368at2759"/>
<name>A0A167UUK3_9HYPO</name>
<gene>
    <name evidence="2" type="ORF">SPI_04786</name>
</gene>
<feature type="transmembrane region" description="Helical" evidence="1">
    <location>
        <begin position="57"/>
        <end position="76"/>
    </location>
</feature>
<dbReference type="Proteomes" id="UP000076874">
    <property type="component" value="Unassembled WGS sequence"/>
</dbReference>
<reference evidence="2 3" key="1">
    <citation type="journal article" date="2016" name="Genome Biol. Evol.">
        <title>Divergent and convergent evolution of fungal pathogenicity.</title>
        <authorList>
            <person name="Shang Y."/>
            <person name="Xiao G."/>
            <person name="Zheng P."/>
            <person name="Cen K."/>
            <person name="Zhan S."/>
            <person name="Wang C."/>
        </authorList>
    </citation>
    <scope>NUCLEOTIDE SEQUENCE [LARGE SCALE GENOMIC DNA]</scope>
    <source>
        <strain evidence="2 3">RCEF 264</strain>
    </source>
</reference>
<evidence type="ECO:0000313" key="3">
    <source>
        <dbReference type="Proteomes" id="UP000076874"/>
    </source>
</evidence>
<keyword evidence="3" id="KW-1185">Reference proteome</keyword>
<keyword evidence="1" id="KW-0812">Transmembrane</keyword>
<evidence type="ECO:0008006" key="4">
    <source>
        <dbReference type="Google" id="ProtNLM"/>
    </source>
</evidence>
<dbReference type="AlphaFoldDB" id="A0A167UUK3"/>
<keyword evidence="1" id="KW-1133">Transmembrane helix</keyword>
<proteinExistence type="predicted"/>
<comment type="caution">
    <text evidence="2">The sequence shown here is derived from an EMBL/GenBank/DDBJ whole genome shotgun (WGS) entry which is preliminary data.</text>
</comment>
<sequence>MSALRLANNLYHATLNTVPRSRAYAYQPLDAVGSRASSPTAATPRHRSPYAFARSRWGKALLVTATLATVCLLAAFSNMPATLGRLVPATVRPQPNTLQSVRASLSKEEYVAAVLRNPVAGVLDPEPIRRKCADTTFQAGLVWHCELVNGGIGNVGNMWLNCLRYALEAGATTVILPRIGARNADDLGDLGSDAHSVDLDTLYDVDYFLDVWPQICPSLRAVRNDSAVANLPPRADSPRLTPNTHNRQLILDPTGWRAAFDAWLANPAGGRAGNMSAAAPVRVQQRIALAHWDRAAEDPAFAHAFARLFQFPEPLRRLAATVLWQLEQTAGAPMVADAVLFPELATADPDTDGVVTSLGTGRVVAGGSTGAAGSGGGGGGAGFLGAHLRRFRDDAAATGTIARVATKEDLLEASADTADERAALATLSWDQQAIVDFEVLVHSGYFAGFVRSSFSWVVAVRRALLPEAGTPVVTKRAAAEAAAAAADNGAVHDDHRRRAARRRQDAAPIVEKYRDGLSVVVGRFDAMTIDGIWP</sequence>
<dbReference type="EMBL" id="AZHD01000007">
    <property type="protein sequence ID" value="OAA61927.1"/>
    <property type="molecule type" value="Genomic_DNA"/>
</dbReference>
<evidence type="ECO:0000256" key="1">
    <source>
        <dbReference type="SAM" id="Phobius"/>
    </source>
</evidence>
<evidence type="ECO:0000313" key="2">
    <source>
        <dbReference type="EMBL" id="OAA61927.1"/>
    </source>
</evidence>
<protein>
    <recommendedName>
        <fullName evidence="4">Alternative oxidase</fullName>
    </recommendedName>
</protein>
<keyword evidence="1" id="KW-0472">Membrane</keyword>
<dbReference type="CDD" id="cd11296">
    <property type="entry name" value="O-FucT_like"/>
    <property type="match status" value="1"/>
</dbReference>
<organism evidence="2 3">
    <name type="scientific">Niveomyces insectorum RCEF 264</name>
    <dbReference type="NCBI Taxonomy" id="1081102"/>
    <lineage>
        <taxon>Eukaryota</taxon>
        <taxon>Fungi</taxon>
        <taxon>Dikarya</taxon>
        <taxon>Ascomycota</taxon>
        <taxon>Pezizomycotina</taxon>
        <taxon>Sordariomycetes</taxon>
        <taxon>Hypocreomycetidae</taxon>
        <taxon>Hypocreales</taxon>
        <taxon>Cordycipitaceae</taxon>
        <taxon>Niveomyces</taxon>
    </lineage>
</organism>
<accession>A0A167UUK3</accession>